<sequence>MPRPLWTRRRAIAGLLAVAHAGAASAAEPLRIGVVEDLSGMYSGNGGPNMVLATKMAVEDFGGTVLGRPIEVLSVDHQNKPDIGSGLARQLVDQSHVSALVLGGASSVGLAVQAYAKDRKITTMVTGGYASQFSGPGCSPYGTQWVPSTGEFAKAVTGAVVQGGGKSWYFITADYVFGTGLAAEATKAVKAAGGTVLGEIKHPLGATDLSSQLLQAQASGADVIGLANAGPDLVNTIKQAREFGITSKLVAMLVFTNNTVALGLDVAQGIRFALNFYLDANDASRAWAKRLMARNGNVVPTMGHAAAYASTTHYLQAVQKAGTDDAAAVDKAMKELPITTGFYGHPRIQANGRVVMDMILVEVKSPKDSKDKADLYRVIETIPGDSLFLPADKSGCPLTTG</sequence>
<evidence type="ECO:0000256" key="4">
    <source>
        <dbReference type="SAM" id="SignalP"/>
    </source>
</evidence>
<dbReference type="RefSeq" id="WP_238205739.1">
    <property type="nucleotide sequence ID" value="NZ_BPQE01000023.1"/>
</dbReference>
<dbReference type="EMBL" id="JAUSVP010000001">
    <property type="protein sequence ID" value="MDQ0445580.1"/>
    <property type="molecule type" value="Genomic_DNA"/>
</dbReference>
<feature type="domain" description="Leucine-binding protein" evidence="5">
    <location>
        <begin position="29"/>
        <end position="365"/>
    </location>
</feature>
<evidence type="ECO:0000313" key="7">
    <source>
        <dbReference type="Proteomes" id="UP001231124"/>
    </source>
</evidence>
<comment type="similarity">
    <text evidence="1">Belongs to the leucine-binding protein family.</text>
</comment>
<dbReference type="Gene3D" id="3.40.50.2300">
    <property type="match status" value="2"/>
</dbReference>
<dbReference type="Pfam" id="PF13458">
    <property type="entry name" value="Peripla_BP_6"/>
    <property type="match status" value="1"/>
</dbReference>
<keyword evidence="7" id="KW-1185">Reference proteome</keyword>
<accession>A0ABU0HTB4</accession>
<protein>
    <submittedName>
        <fullName evidence="6">Branched-chain amino acid transport system substrate-binding protein</fullName>
    </submittedName>
</protein>
<organism evidence="6 7">
    <name type="scientific">Methylobacterium aerolatum</name>
    <dbReference type="NCBI Taxonomy" id="418708"/>
    <lineage>
        <taxon>Bacteria</taxon>
        <taxon>Pseudomonadati</taxon>
        <taxon>Pseudomonadota</taxon>
        <taxon>Alphaproteobacteria</taxon>
        <taxon>Hyphomicrobiales</taxon>
        <taxon>Methylobacteriaceae</taxon>
        <taxon>Methylobacterium</taxon>
    </lineage>
</organism>
<dbReference type="InterPro" id="IPR028081">
    <property type="entry name" value="Leu-bd"/>
</dbReference>
<dbReference type="CDD" id="cd06327">
    <property type="entry name" value="PBP1_SBP-like"/>
    <property type="match status" value="1"/>
</dbReference>
<evidence type="ECO:0000259" key="5">
    <source>
        <dbReference type="Pfam" id="PF13458"/>
    </source>
</evidence>
<feature type="signal peptide" evidence="4">
    <location>
        <begin position="1"/>
        <end position="26"/>
    </location>
</feature>
<dbReference type="InterPro" id="IPR051010">
    <property type="entry name" value="BCAA_transport"/>
</dbReference>
<evidence type="ECO:0000256" key="3">
    <source>
        <dbReference type="ARBA" id="ARBA00022970"/>
    </source>
</evidence>
<dbReference type="InterPro" id="IPR028082">
    <property type="entry name" value="Peripla_BP_I"/>
</dbReference>
<proteinExistence type="inferred from homology"/>
<gene>
    <name evidence="6" type="ORF">QO012_000058</name>
</gene>
<dbReference type="PANTHER" id="PTHR30483">
    <property type="entry name" value="LEUCINE-SPECIFIC-BINDING PROTEIN"/>
    <property type="match status" value="1"/>
</dbReference>
<dbReference type="SUPFAM" id="SSF53822">
    <property type="entry name" value="Periplasmic binding protein-like I"/>
    <property type="match status" value="1"/>
</dbReference>
<keyword evidence="3" id="KW-0813">Transport</keyword>
<keyword evidence="3" id="KW-0029">Amino-acid transport</keyword>
<keyword evidence="2 4" id="KW-0732">Signal</keyword>
<feature type="chain" id="PRO_5047335864" evidence="4">
    <location>
        <begin position="27"/>
        <end position="401"/>
    </location>
</feature>
<dbReference type="Proteomes" id="UP001231124">
    <property type="component" value="Unassembled WGS sequence"/>
</dbReference>
<comment type="caution">
    <text evidence="6">The sequence shown here is derived from an EMBL/GenBank/DDBJ whole genome shotgun (WGS) entry which is preliminary data.</text>
</comment>
<reference evidence="6 7" key="1">
    <citation type="submission" date="2023-07" db="EMBL/GenBank/DDBJ databases">
        <title>Genomic Encyclopedia of Type Strains, Phase IV (KMG-IV): sequencing the most valuable type-strain genomes for metagenomic binning, comparative biology and taxonomic classification.</title>
        <authorList>
            <person name="Goeker M."/>
        </authorList>
    </citation>
    <scope>NUCLEOTIDE SEQUENCE [LARGE SCALE GENOMIC DNA]</scope>
    <source>
        <strain evidence="6 7">DSM 19013</strain>
    </source>
</reference>
<evidence type="ECO:0000313" key="6">
    <source>
        <dbReference type="EMBL" id="MDQ0445580.1"/>
    </source>
</evidence>
<evidence type="ECO:0000256" key="2">
    <source>
        <dbReference type="ARBA" id="ARBA00022729"/>
    </source>
</evidence>
<dbReference type="PANTHER" id="PTHR30483:SF6">
    <property type="entry name" value="PERIPLASMIC BINDING PROTEIN OF ABC TRANSPORTER FOR NATURAL AMINO ACIDS"/>
    <property type="match status" value="1"/>
</dbReference>
<name>A0ABU0HTB4_9HYPH</name>
<evidence type="ECO:0000256" key="1">
    <source>
        <dbReference type="ARBA" id="ARBA00010062"/>
    </source>
</evidence>